<dbReference type="SMART" id="SM00146">
    <property type="entry name" value="PI3Kc"/>
    <property type="match status" value="1"/>
</dbReference>
<evidence type="ECO:0000256" key="8">
    <source>
        <dbReference type="ARBA" id="ARBA00047899"/>
    </source>
</evidence>
<dbReference type="EC" id="2.7.11.1" evidence="10"/>
<dbReference type="Pfam" id="PF00454">
    <property type="entry name" value="PI3_PI4_kinase"/>
    <property type="match status" value="1"/>
</dbReference>
<dbReference type="InterPro" id="IPR011009">
    <property type="entry name" value="Kinase-like_dom_sf"/>
</dbReference>
<evidence type="ECO:0000256" key="4">
    <source>
        <dbReference type="ARBA" id="ARBA00022737"/>
    </source>
</evidence>
<organism evidence="14 15">
    <name type="scientific">Mesorhabditis spiculigera</name>
    <dbReference type="NCBI Taxonomy" id="96644"/>
    <lineage>
        <taxon>Eukaryota</taxon>
        <taxon>Metazoa</taxon>
        <taxon>Ecdysozoa</taxon>
        <taxon>Nematoda</taxon>
        <taxon>Chromadorea</taxon>
        <taxon>Rhabditida</taxon>
        <taxon>Rhabditina</taxon>
        <taxon>Rhabditomorpha</taxon>
        <taxon>Rhabditoidea</taxon>
        <taxon>Rhabditidae</taxon>
        <taxon>Mesorhabditinae</taxon>
        <taxon>Mesorhabditis</taxon>
    </lineage>
</organism>
<feature type="domain" description="PI3K/PI4K catalytic" evidence="12">
    <location>
        <begin position="1280"/>
        <end position="1596"/>
    </location>
</feature>
<comment type="similarity">
    <text evidence="1 10">Belongs to the PI3/PI4-kinase family.</text>
</comment>
<dbReference type="GO" id="GO:0004674">
    <property type="term" value="F:protein serine/threonine kinase activity"/>
    <property type="evidence" value="ECO:0007669"/>
    <property type="project" value="UniProtKB-KW"/>
</dbReference>
<dbReference type="GO" id="GO:0031932">
    <property type="term" value="C:TORC2 complex"/>
    <property type="evidence" value="ECO:0007669"/>
    <property type="project" value="TreeGrafter"/>
</dbReference>
<evidence type="ECO:0000256" key="7">
    <source>
        <dbReference type="ARBA" id="ARBA00022840"/>
    </source>
</evidence>
<dbReference type="GO" id="GO:0005524">
    <property type="term" value="F:ATP binding"/>
    <property type="evidence" value="ECO:0007669"/>
    <property type="project" value="UniProtKB-KW"/>
</dbReference>
<dbReference type="InterPro" id="IPR003152">
    <property type="entry name" value="FATC_dom"/>
</dbReference>
<dbReference type="PROSITE" id="PS50290">
    <property type="entry name" value="PI3_4_KINASE_3"/>
    <property type="match status" value="1"/>
</dbReference>
<dbReference type="Pfam" id="PF02260">
    <property type="entry name" value="FATC"/>
    <property type="match status" value="1"/>
</dbReference>
<dbReference type="GO" id="GO:0044877">
    <property type="term" value="F:protein-containing complex binding"/>
    <property type="evidence" value="ECO:0007669"/>
    <property type="project" value="InterPro"/>
</dbReference>
<dbReference type="Pfam" id="PF23593">
    <property type="entry name" value="HEAT_ATR"/>
    <property type="match status" value="1"/>
</dbReference>
<keyword evidence="7 10" id="KW-0067">ATP-binding</keyword>
<feature type="domain" description="FATC" evidence="13">
    <location>
        <begin position="1605"/>
        <end position="1637"/>
    </location>
</feature>
<dbReference type="GO" id="GO:0038202">
    <property type="term" value="P:TORC1 signaling"/>
    <property type="evidence" value="ECO:0007669"/>
    <property type="project" value="TreeGrafter"/>
</dbReference>
<dbReference type="Gene3D" id="1.20.120.150">
    <property type="entry name" value="FKBP12-rapamycin binding domain"/>
    <property type="match status" value="1"/>
</dbReference>
<keyword evidence="2 10" id="KW-0723">Serine/threonine-protein kinase</keyword>
<proteinExistence type="inferred from homology"/>
<keyword evidence="4" id="KW-0677">Repeat</keyword>
<dbReference type="SUPFAM" id="SSF48371">
    <property type="entry name" value="ARM repeat"/>
    <property type="match status" value="1"/>
</dbReference>
<evidence type="ECO:0000256" key="6">
    <source>
        <dbReference type="ARBA" id="ARBA00022777"/>
    </source>
</evidence>
<evidence type="ECO:0000256" key="3">
    <source>
        <dbReference type="ARBA" id="ARBA00022679"/>
    </source>
</evidence>
<dbReference type="InterPro" id="IPR036738">
    <property type="entry name" value="FRB_sf"/>
</dbReference>
<dbReference type="InterPro" id="IPR000403">
    <property type="entry name" value="PI3/4_kinase_cat_dom"/>
</dbReference>
<dbReference type="GO" id="GO:0005737">
    <property type="term" value="C:cytoplasm"/>
    <property type="evidence" value="ECO:0007669"/>
    <property type="project" value="TreeGrafter"/>
</dbReference>
<dbReference type="InterPro" id="IPR036940">
    <property type="entry name" value="PI3/4_kinase_cat_sf"/>
</dbReference>
<dbReference type="InterPro" id="IPR026683">
    <property type="entry name" value="TOR_cat"/>
</dbReference>
<dbReference type="SMART" id="SM01346">
    <property type="entry name" value="DUF3385"/>
    <property type="match status" value="1"/>
</dbReference>
<dbReference type="PROSITE" id="PS00916">
    <property type="entry name" value="PI3_4_KINASE_2"/>
    <property type="match status" value="1"/>
</dbReference>
<dbReference type="FunFam" id="1.20.120.150:FF:000001">
    <property type="entry name" value="Serine/threonine-protein kinase TOR"/>
    <property type="match status" value="1"/>
</dbReference>
<evidence type="ECO:0000313" key="14">
    <source>
        <dbReference type="EMBL" id="CAJ0573039.1"/>
    </source>
</evidence>
<keyword evidence="6 10" id="KW-0418">Kinase</keyword>
<accession>A0AA36CPR7</accession>
<dbReference type="Proteomes" id="UP001177023">
    <property type="component" value="Unassembled WGS sequence"/>
</dbReference>
<dbReference type="FunFam" id="3.30.1010.10:FF:000006">
    <property type="entry name" value="Serine/threonine-protein kinase TOR"/>
    <property type="match status" value="1"/>
</dbReference>
<dbReference type="CDD" id="cd05169">
    <property type="entry name" value="PIKKc_TOR"/>
    <property type="match status" value="1"/>
</dbReference>
<gene>
    <name evidence="14" type="ORF">MSPICULIGERA_LOCUS11408</name>
</gene>
<evidence type="ECO:0000256" key="9">
    <source>
        <dbReference type="ARBA" id="ARBA00048679"/>
    </source>
</evidence>
<dbReference type="GO" id="GO:0045727">
    <property type="term" value="P:positive regulation of translation"/>
    <property type="evidence" value="ECO:0007669"/>
    <property type="project" value="UniProtKB-ARBA"/>
</dbReference>
<dbReference type="SMART" id="SM01343">
    <property type="entry name" value="FATC"/>
    <property type="match status" value="1"/>
</dbReference>
<dbReference type="InterPro" id="IPR011989">
    <property type="entry name" value="ARM-like"/>
</dbReference>
<comment type="catalytic activity">
    <reaction evidence="9">
        <text>L-seryl-[protein] + ATP = O-phospho-L-seryl-[protein] + ADP + H(+)</text>
        <dbReference type="Rhea" id="RHEA:17989"/>
        <dbReference type="Rhea" id="RHEA-COMP:9863"/>
        <dbReference type="Rhea" id="RHEA-COMP:11604"/>
        <dbReference type="ChEBI" id="CHEBI:15378"/>
        <dbReference type="ChEBI" id="CHEBI:29999"/>
        <dbReference type="ChEBI" id="CHEBI:30616"/>
        <dbReference type="ChEBI" id="CHEBI:83421"/>
        <dbReference type="ChEBI" id="CHEBI:456216"/>
        <dbReference type="EC" id="2.7.11.1"/>
    </reaction>
</comment>
<feature type="coiled-coil region" evidence="11">
    <location>
        <begin position="33"/>
        <end position="94"/>
    </location>
</feature>
<evidence type="ECO:0000259" key="13">
    <source>
        <dbReference type="PROSITE" id="PS51190"/>
    </source>
</evidence>
<dbReference type="InterPro" id="IPR009076">
    <property type="entry name" value="FRB_dom"/>
</dbReference>
<reference evidence="14" key="1">
    <citation type="submission" date="2023-06" db="EMBL/GenBank/DDBJ databases">
        <authorList>
            <person name="Delattre M."/>
        </authorList>
    </citation>
    <scope>NUCLEOTIDE SEQUENCE</scope>
    <source>
        <strain evidence="14">AF72</strain>
    </source>
</reference>
<keyword evidence="3 10" id="KW-0808">Transferase</keyword>
<dbReference type="SUPFAM" id="SSF47212">
    <property type="entry name" value="FKBP12-rapamycin-binding domain of FKBP-rapamycin-associated protein (FRAP)"/>
    <property type="match status" value="1"/>
</dbReference>
<dbReference type="InterPro" id="IPR018936">
    <property type="entry name" value="PI3/4_kinase_CS"/>
</dbReference>
<evidence type="ECO:0000313" key="15">
    <source>
        <dbReference type="Proteomes" id="UP001177023"/>
    </source>
</evidence>
<dbReference type="SUPFAM" id="SSF56112">
    <property type="entry name" value="Protein kinase-like (PK-like)"/>
    <property type="match status" value="1"/>
</dbReference>
<evidence type="ECO:0000256" key="1">
    <source>
        <dbReference type="ARBA" id="ARBA00011031"/>
    </source>
</evidence>
<dbReference type="EMBL" id="CATQJA010002612">
    <property type="protein sequence ID" value="CAJ0573039.1"/>
    <property type="molecule type" value="Genomic_DNA"/>
</dbReference>
<evidence type="ECO:0000256" key="11">
    <source>
        <dbReference type="SAM" id="Coils"/>
    </source>
</evidence>
<dbReference type="Gene3D" id="1.10.1070.11">
    <property type="entry name" value="Phosphatidylinositol 3-/4-kinase, catalytic domain"/>
    <property type="match status" value="1"/>
</dbReference>
<dbReference type="GO" id="GO:0005634">
    <property type="term" value="C:nucleus"/>
    <property type="evidence" value="ECO:0007669"/>
    <property type="project" value="TreeGrafter"/>
</dbReference>
<dbReference type="InterPro" id="IPR057564">
    <property type="entry name" value="HEAT_ATR"/>
</dbReference>
<evidence type="ECO:0000259" key="12">
    <source>
        <dbReference type="PROSITE" id="PS50290"/>
    </source>
</evidence>
<dbReference type="PANTHER" id="PTHR11139:SF9">
    <property type="entry name" value="SERINE_THREONINE-PROTEIN KINASE MTOR"/>
    <property type="match status" value="1"/>
</dbReference>
<keyword evidence="5 10" id="KW-0547">Nucleotide-binding</keyword>
<dbReference type="SMART" id="SM01345">
    <property type="entry name" value="Rapamycin_bind"/>
    <property type="match status" value="1"/>
</dbReference>
<dbReference type="PANTHER" id="PTHR11139">
    <property type="entry name" value="ATAXIA TELANGIECTASIA MUTATED ATM -RELATED"/>
    <property type="match status" value="1"/>
</dbReference>
<dbReference type="GO" id="GO:0031931">
    <property type="term" value="C:TORC1 complex"/>
    <property type="evidence" value="ECO:0007669"/>
    <property type="project" value="UniProtKB-ARBA"/>
</dbReference>
<dbReference type="InterPro" id="IPR050517">
    <property type="entry name" value="DDR_Repair_Kinase"/>
</dbReference>
<dbReference type="Pfam" id="PF08771">
    <property type="entry name" value="FRB_dom"/>
    <property type="match status" value="1"/>
</dbReference>
<protein>
    <recommendedName>
        <fullName evidence="10">Serine/threonine-protein kinase TOR</fullName>
        <ecNumber evidence="10">2.7.11.1</ecNumber>
    </recommendedName>
</protein>
<dbReference type="InterPro" id="IPR016024">
    <property type="entry name" value="ARM-type_fold"/>
</dbReference>
<dbReference type="FunFam" id="1.10.1070.11:FF:000040">
    <property type="entry name" value="Serine/threonine-protein kinase TOR"/>
    <property type="match status" value="1"/>
</dbReference>
<dbReference type="Pfam" id="PF11865">
    <property type="entry name" value="mTOR_dom"/>
    <property type="match status" value="1"/>
</dbReference>
<evidence type="ECO:0000256" key="10">
    <source>
        <dbReference type="RuleBase" id="RU364109"/>
    </source>
</evidence>
<dbReference type="InterPro" id="IPR024585">
    <property type="entry name" value="mTOR_dom"/>
</dbReference>
<comment type="catalytic activity">
    <reaction evidence="8 10">
        <text>L-threonyl-[protein] + ATP = O-phospho-L-threonyl-[protein] + ADP + H(+)</text>
        <dbReference type="Rhea" id="RHEA:46608"/>
        <dbReference type="Rhea" id="RHEA-COMP:11060"/>
        <dbReference type="Rhea" id="RHEA-COMP:11605"/>
        <dbReference type="ChEBI" id="CHEBI:15378"/>
        <dbReference type="ChEBI" id="CHEBI:30013"/>
        <dbReference type="ChEBI" id="CHEBI:30616"/>
        <dbReference type="ChEBI" id="CHEBI:61977"/>
        <dbReference type="ChEBI" id="CHEBI:456216"/>
        <dbReference type="EC" id="2.7.11.1"/>
    </reaction>
</comment>
<keyword evidence="15" id="KW-1185">Reference proteome</keyword>
<keyword evidence="11" id="KW-0175">Coiled coil</keyword>
<dbReference type="Gene3D" id="1.25.10.10">
    <property type="entry name" value="Leucine-rich Repeat Variant"/>
    <property type="match status" value="2"/>
</dbReference>
<sequence length="1637" mass="186630">MLESLYEEAAGHSIPRDATARSLANSFLSGLKRKSDEKRIKAARELYRFIQNELKDEGNHYVNEFFHAFDASSKDKEKNELQDCLRESSEIEEKRAGIFIIVCILEAPATGEASRVNRYANLLLRSLTQPNTDEHTMELAARGLSYLIQTSKVTELVNKCMDQCLEWLEDNERQEKRRLAAAFLTRELALFTPTAFFARATNFFKNIFKVVHDAKPNLRIAAVNALHAALTITSQREARQKTEWYRLFIPAYGEKVELEARSLIALIMPAGINLSLCRVMKLVVDKTQCLKEEIQKGMLDHISRILAQQPYAAIGGNPKARMPAGPPEIGDPELTVLALDTLGSFNFPRGDLLTFLKYISEGYLVCQNKDVRIAAVKCTVNMIIPFMKVFHRCHREYRGQLQETIIGVLTRVVSVGVVDRDVEVRLCVLDTLFNGSFPLLSLLATDQMLTMLFMCIHDEKPEIQVAAIRLLGSIRMTEVNPAVIIPRLRRILLESLSQLKTSGNARLEQHSARLICQLARQNPDFIKVYVSPTTEALLSRLRIESVHSDVTVEVLDCLGELALVGGSEMVRNLPVVFKFLHQCITDSSHRRRRQAALRAMCRIVRTTAYVMEPYKDYPTLLDDLFRLLKAISHMRRQTIQVLGVLGALDPYLRKVYLGDVPSSSTLSTALSMPSTRFQTDTRQEVIQWFNYEKCTLEEFYPSITLANLMLMVQDDAYNDHYKQIAQALLTIFQGMNQDEYKAYVEQVLPRLIEVTRKNRQLEHRKFFISQIAQLVDIVRLHAKNYMKSIFQMIAEAWCEDQSMKLTIISALELMGTALGKDFAPFVDELIPYLLRVIQSDRTAERRLTTKVLACVGALSGCLTPHLHLVLPPILAIVDDSNSLMNVRELALNTILQLAESEDVSEFAPRLMQAWLRGVDVVSLQKPLLKLLVVVAGQMWRHFDVYRTSVDMALLKHNLQCPEYDRLTFTMMDHELKHTGATPAAKVVAELRNNIKQLALHSISSFIEALKLAKGSRLEDTLRLMALLFDITETLPTELRNGLKKLPPEMWLEAVPQLIARLEAKNSQDTREARNAGIVKQVILDVSKVYPQALVYPITVAAKSSGSENGLELFTLFSDMSPKHNKLAEEAKLVTEELVRCAILWHEQWNEALDEASRLYFQENDIPGFLATLDPMHQRLKTAPMTIKEHSFVQTYFADLTDALKFCNAYRIGQDRKELAQAWEIYINVFKRIQGQLRQLTSLDLTYVSPKLKNAKDLSISVPGTYDPAQTDEDIVRISYVDTLLTVISSKQKPRKMQMRGSNGRDYMFLLKGHEDPRQDERVMQLFGLVNAMLAKNEETGRTNLAIQRYSIIALSQNSGLIGWVPNCDTLHTLVKEYREKKKISLSAEHKEMQANAQDLETLPLDQKVQLFNLALAKTSGDDLQKILWLKSPSSEVWFDRRTNYTRSMAVMSMVGYILGLGDRHPSNLMLDRLTGKIVHIDFGDCFEVAMSREKYPEKIPFRLTRMLIKAMEVCGINGNYRHTSERVLGLLRANKDSLLAVLEAFVNDPNINWRLLEVNRQRRNPAEKQDISKMVKDEGLSQESARKIVERIKSKLIGHDFEPEREYNVVEQFNKLVEEATNAENLCQCYVGWCPFW</sequence>
<dbReference type="Gene3D" id="3.30.1010.10">
    <property type="entry name" value="Phosphatidylinositol 3-kinase Catalytic Subunit, Chain A, domain 4"/>
    <property type="match status" value="1"/>
</dbReference>
<dbReference type="GO" id="GO:0016242">
    <property type="term" value="P:negative regulation of macroautophagy"/>
    <property type="evidence" value="ECO:0007669"/>
    <property type="project" value="TreeGrafter"/>
</dbReference>
<name>A0AA36CPR7_9BILA</name>
<feature type="non-terminal residue" evidence="14">
    <location>
        <position position="1"/>
    </location>
</feature>
<evidence type="ECO:0000256" key="2">
    <source>
        <dbReference type="ARBA" id="ARBA00022527"/>
    </source>
</evidence>
<comment type="caution">
    <text evidence="14">The sequence shown here is derived from an EMBL/GenBank/DDBJ whole genome shotgun (WGS) entry which is preliminary data.</text>
</comment>
<dbReference type="PROSITE" id="PS00915">
    <property type="entry name" value="PI3_4_KINASE_1"/>
    <property type="match status" value="1"/>
</dbReference>
<dbReference type="PROSITE" id="PS51190">
    <property type="entry name" value="FATC"/>
    <property type="match status" value="1"/>
</dbReference>
<evidence type="ECO:0000256" key="5">
    <source>
        <dbReference type="ARBA" id="ARBA00022741"/>
    </source>
</evidence>